<accession>A0AAE0FXT3</accession>
<keyword evidence="2" id="KW-1185">Reference proteome</keyword>
<dbReference type="Proteomes" id="UP001190700">
    <property type="component" value="Unassembled WGS sequence"/>
</dbReference>
<gene>
    <name evidence="1" type="ORF">CYMTET_23719</name>
</gene>
<proteinExistence type="predicted"/>
<sequence length="265" mass="30080">MVGAWCQDPYNVALLNLLERVGMMIATWSVTVALIAYVGVDISSVPEESHIYLLDNPRYHQVVEECDRCGNLANATVILQDKVGLPFEAITIQHIHAKQFRSLEVDIHDMRTVSALVEGLPRSLYGKEPPVPWYHMTVFVVLAKEVFVYIESSLAKCLPTYFTTQEQHGGWDKYELKITSHLREARYSLVLVDWLANVSLLKNLVSLDLSGLVCKATFTFHPHLPLPRDDDRRHAEKAVNLRHRDQVLCTKKKSKPVYLTTVGSI</sequence>
<evidence type="ECO:0000313" key="1">
    <source>
        <dbReference type="EMBL" id="KAK3267748.1"/>
    </source>
</evidence>
<dbReference type="EMBL" id="LGRX02012228">
    <property type="protein sequence ID" value="KAK3267748.1"/>
    <property type="molecule type" value="Genomic_DNA"/>
</dbReference>
<evidence type="ECO:0000313" key="2">
    <source>
        <dbReference type="Proteomes" id="UP001190700"/>
    </source>
</evidence>
<protein>
    <submittedName>
        <fullName evidence="1">Uncharacterized protein</fullName>
    </submittedName>
</protein>
<name>A0AAE0FXT3_9CHLO</name>
<organism evidence="1 2">
    <name type="scientific">Cymbomonas tetramitiformis</name>
    <dbReference type="NCBI Taxonomy" id="36881"/>
    <lineage>
        <taxon>Eukaryota</taxon>
        <taxon>Viridiplantae</taxon>
        <taxon>Chlorophyta</taxon>
        <taxon>Pyramimonadophyceae</taxon>
        <taxon>Pyramimonadales</taxon>
        <taxon>Pyramimonadaceae</taxon>
        <taxon>Cymbomonas</taxon>
    </lineage>
</organism>
<comment type="caution">
    <text evidence="1">The sequence shown here is derived from an EMBL/GenBank/DDBJ whole genome shotgun (WGS) entry which is preliminary data.</text>
</comment>
<reference evidence="1 2" key="1">
    <citation type="journal article" date="2015" name="Genome Biol. Evol.">
        <title>Comparative Genomics of a Bacterivorous Green Alga Reveals Evolutionary Causalities and Consequences of Phago-Mixotrophic Mode of Nutrition.</title>
        <authorList>
            <person name="Burns J.A."/>
            <person name="Paasch A."/>
            <person name="Narechania A."/>
            <person name="Kim E."/>
        </authorList>
    </citation>
    <scope>NUCLEOTIDE SEQUENCE [LARGE SCALE GENOMIC DNA]</scope>
    <source>
        <strain evidence="1 2">PLY_AMNH</strain>
    </source>
</reference>
<dbReference type="AlphaFoldDB" id="A0AAE0FXT3"/>